<reference evidence="2 3" key="1">
    <citation type="submission" date="2024-09" db="EMBL/GenBank/DDBJ databases">
        <authorList>
            <person name="Lee S.D."/>
        </authorList>
    </citation>
    <scope>NUCLEOTIDE SEQUENCE [LARGE SCALE GENOMIC DNA]</scope>
    <source>
        <strain evidence="2 3">N1-5</strain>
    </source>
</reference>
<feature type="region of interest" description="Disordered" evidence="1">
    <location>
        <begin position="106"/>
        <end position="133"/>
    </location>
</feature>
<evidence type="ECO:0008006" key="4">
    <source>
        <dbReference type="Google" id="ProtNLM"/>
    </source>
</evidence>
<dbReference type="RefSeq" id="WP_157623983.1">
    <property type="nucleotide sequence ID" value="NZ_JBHEZZ010000002.1"/>
</dbReference>
<evidence type="ECO:0000256" key="1">
    <source>
        <dbReference type="SAM" id="MobiDB-lite"/>
    </source>
</evidence>
<comment type="caution">
    <text evidence="2">The sequence shown here is derived from an EMBL/GenBank/DDBJ whole genome shotgun (WGS) entry which is preliminary data.</text>
</comment>
<sequence>MTEPLPLGFTDISTAALKEIMVRTPWRGTGTALRIHDTLLSNRTEERVTLSVNPLAGDGKVQALYVTWGYEPFNEQRPSPDSPSLIAMIRSLKCSPLLLTRTETASCNQTDPHQPPLSDHDLSKSHSFERICD</sequence>
<keyword evidence="3" id="KW-1185">Reference proteome</keyword>
<accession>A0ABV6UFZ3</accession>
<dbReference type="EMBL" id="JBHEZZ010000002">
    <property type="protein sequence ID" value="MFC1400363.1"/>
    <property type="molecule type" value="Genomic_DNA"/>
</dbReference>
<evidence type="ECO:0000313" key="3">
    <source>
        <dbReference type="Proteomes" id="UP001592528"/>
    </source>
</evidence>
<evidence type="ECO:0000313" key="2">
    <source>
        <dbReference type="EMBL" id="MFC1400363.1"/>
    </source>
</evidence>
<dbReference type="Proteomes" id="UP001592528">
    <property type="component" value="Unassembled WGS sequence"/>
</dbReference>
<organism evidence="2 3">
    <name type="scientific">Streptacidiphilus cavernicola</name>
    <dbReference type="NCBI Taxonomy" id="3342716"/>
    <lineage>
        <taxon>Bacteria</taxon>
        <taxon>Bacillati</taxon>
        <taxon>Actinomycetota</taxon>
        <taxon>Actinomycetes</taxon>
        <taxon>Kitasatosporales</taxon>
        <taxon>Streptomycetaceae</taxon>
        <taxon>Streptacidiphilus</taxon>
    </lineage>
</organism>
<name>A0ABV6UFZ3_9ACTN</name>
<protein>
    <recommendedName>
        <fullName evidence="4">N-acetyltransferase domain-containing protein</fullName>
    </recommendedName>
</protein>
<gene>
    <name evidence="2" type="ORF">ACEZDJ_03565</name>
</gene>
<proteinExistence type="predicted"/>
<feature type="compositionally biased region" description="Basic and acidic residues" evidence="1">
    <location>
        <begin position="118"/>
        <end position="133"/>
    </location>
</feature>